<dbReference type="RefSeq" id="WP_086078781.1">
    <property type="nucleotide sequence ID" value="NZ_CP021111.1"/>
</dbReference>
<dbReference type="Pfam" id="PF07277">
    <property type="entry name" value="SapC"/>
    <property type="match status" value="1"/>
</dbReference>
<dbReference type="STRING" id="463040.CAL15_11900"/>
<evidence type="ECO:0000313" key="1">
    <source>
        <dbReference type="EMBL" id="ARP95015.1"/>
    </source>
</evidence>
<reference evidence="1 2" key="1">
    <citation type="submission" date="2017-05" db="EMBL/GenBank/DDBJ databases">
        <title>Complete and WGS of Bordetella genogroups.</title>
        <authorList>
            <person name="Spilker T."/>
            <person name="LiPuma J."/>
        </authorList>
    </citation>
    <scope>NUCLEOTIDE SEQUENCE [LARGE SCALE GENOMIC DNA]</scope>
    <source>
        <strain evidence="1 2">AU7206</strain>
    </source>
</reference>
<keyword evidence="2" id="KW-1185">Reference proteome</keyword>
<organism evidence="1 2">
    <name type="scientific">Bordetella genomosp. 13</name>
    <dbReference type="NCBI Taxonomy" id="463040"/>
    <lineage>
        <taxon>Bacteria</taxon>
        <taxon>Pseudomonadati</taxon>
        <taxon>Pseudomonadota</taxon>
        <taxon>Betaproteobacteria</taxon>
        <taxon>Burkholderiales</taxon>
        <taxon>Alcaligenaceae</taxon>
        <taxon>Bordetella</taxon>
    </lineage>
</organism>
<dbReference type="InterPro" id="IPR010836">
    <property type="entry name" value="SapC"/>
</dbReference>
<proteinExistence type="predicted"/>
<dbReference type="OrthoDB" id="9806524at2"/>
<dbReference type="Proteomes" id="UP000194161">
    <property type="component" value="Chromosome"/>
</dbReference>
<dbReference type="KEGG" id="bgm:CAL15_11900"/>
<evidence type="ECO:0000313" key="2">
    <source>
        <dbReference type="Proteomes" id="UP000194161"/>
    </source>
</evidence>
<dbReference type="AlphaFoldDB" id="A0A1W6ZCM5"/>
<gene>
    <name evidence="1" type="ORF">CAL15_11900</name>
</gene>
<sequence>MTTQTSLPLFYQQPRPLAAGAHANLSLAGNTGFGFAAKTNAVPLVATELPTACRHFPIVFTDGDQPSPVAVLGVRGQENLFVDAEGQWRAGTYIPAYIRRYPFIFMENADRSQFTLCVDEKAASVVEGRDNPFFDEAGEPTALARSALEFCRDYQNQHAYTMEFARALAEADLLVENRADITLPDGQRLALSGFKVVDEARLNKLPDETFLRWRANGWLPLVYCHLLSINTWPALISQAQPAAAAASDEASAEA</sequence>
<name>A0A1W6ZCM5_9BORD</name>
<accession>A0A1W6ZCM5</accession>
<protein>
    <submittedName>
        <fullName evidence="1">SapC family protein</fullName>
    </submittedName>
</protein>
<dbReference type="EMBL" id="CP021111">
    <property type="protein sequence ID" value="ARP95015.1"/>
    <property type="molecule type" value="Genomic_DNA"/>
</dbReference>